<evidence type="ECO:0000256" key="2">
    <source>
        <dbReference type="SAM" id="Coils"/>
    </source>
</evidence>
<keyword evidence="5" id="KW-1185">Reference proteome</keyword>
<dbReference type="Ensembl" id="ENSMALT00000021420.1">
    <property type="protein sequence ID" value="ENSMALP00000021016.1"/>
    <property type="gene ID" value="ENSMALG00000014703.1"/>
</dbReference>
<dbReference type="AlphaFoldDB" id="A0A3Q3QVK6"/>
<dbReference type="GO" id="GO:0008289">
    <property type="term" value="F:lipid binding"/>
    <property type="evidence" value="ECO:0007669"/>
    <property type="project" value="InterPro"/>
</dbReference>
<dbReference type="SUPFAM" id="SSF56112">
    <property type="entry name" value="Protein kinase-like (PK-like)"/>
    <property type="match status" value="1"/>
</dbReference>
<name>A0A3Q3QVK6_MONAL</name>
<reference evidence="4" key="1">
    <citation type="submission" date="2025-08" db="UniProtKB">
        <authorList>
            <consortium name="Ensembl"/>
        </authorList>
    </citation>
    <scope>IDENTIFICATION</scope>
</reference>
<dbReference type="STRING" id="43700.ENSMALP00000021016"/>
<dbReference type="GO" id="GO:0016020">
    <property type="term" value="C:membrane"/>
    <property type="evidence" value="ECO:0007669"/>
    <property type="project" value="TreeGrafter"/>
</dbReference>
<dbReference type="GO" id="GO:0005576">
    <property type="term" value="C:extracellular region"/>
    <property type="evidence" value="ECO:0007669"/>
    <property type="project" value="InterPro"/>
</dbReference>
<dbReference type="Gene3D" id="1.10.510.10">
    <property type="entry name" value="Transferase(Phosphotransferase) domain 1"/>
    <property type="match status" value="1"/>
</dbReference>
<dbReference type="PANTHER" id="PTHR14096:SF34">
    <property type="entry name" value="APOLIPOPROTEIN L3-LIKE-RELATED"/>
    <property type="match status" value="1"/>
</dbReference>
<evidence type="ECO:0008006" key="6">
    <source>
        <dbReference type="Google" id="ProtNLM"/>
    </source>
</evidence>
<reference evidence="4" key="2">
    <citation type="submission" date="2025-09" db="UniProtKB">
        <authorList>
            <consortium name="Ensembl"/>
        </authorList>
    </citation>
    <scope>IDENTIFICATION</scope>
</reference>
<protein>
    <recommendedName>
        <fullName evidence="6">Protein kinase domain-containing protein</fullName>
    </recommendedName>
</protein>
<dbReference type="GO" id="GO:0006869">
    <property type="term" value="P:lipid transport"/>
    <property type="evidence" value="ECO:0007669"/>
    <property type="project" value="InterPro"/>
</dbReference>
<sequence length="533" mass="59402">MERKILWADFWWAEPDCIKFLIQAVYDVLPSPSNLRHWGLIDIPACPLCQKKRTLEHILSCCPRALGKGRYHWCHDQVIKTIIESIGSASCRRSKPMKQIISFIKAGEETKTTSRKTSGLLNTAQDWQLLMDFGRQLKFPQNVVKTSLRPDIVLVSEATKNVVMLELIVPWEDNEESNVITIINKCFLTTILKFSAESIVNHTPMILRGPYPSLPEQFSPELCILLDDIFSRDPESRPTASEILERPFIISCLSKKSKTTVKELQDKLKKLRTVADDLECVHQPGAGVGVSTLGGVTAGASNITNMVNQSSDRKAVRSIIKEFEEKINAVVTWLQEICNSLQAIRNRFQTADVPGTMDSSFSDENLTRLGLRAGRGLGVIPELIRLVQVVNIGKIAAQASRVVRVAEAVTGVLSGLFIAVDLFFIAMDAKEIHHIRQAKAAEERTTSQPRSETQAKAAEERTTSQPVSENETEGFVRTSDNAPLVSEESRVKSDLMKFVKSVREAADNLQGVLDEIKSIISFIPSFGDESELE</sequence>
<comment type="similarity">
    <text evidence="1">Belongs to the apolipoprotein L family.</text>
</comment>
<evidence type="ECO:0000313" key="4">
    <source>
        <dbReference type="Ensembl" id="ENSMALP00000021016.1"/>
    </source>
</evidence>
<evidence type="ECO:0000313" key="5">
    <source>
        <dbReference type="Proteomes" id="UP000261600"/>
    </source>
</evidence>
<proteinExistence type="inferred from homology"/>
<feature type="coiled-coil region" evidence="2">
    <location>
        <begin position="254"/>
        <end position="281"/>
    </location>
</feature>
<accession>A0A3Q3QVK6</accession>
<dbReference type="PANTHER" id="PTHR14096">
    <property type="entry name" value="APOLIPOPROTEIN L"/>
    <property type="match status" value="1"/>
</dbReference>
<dbReference type="GO" id="GO:0042157">
    <property type="term" value="P:lipoprotein metabolic process"/>
    <property type="evidence" value="ECO:0007669"/>
    <property type="project" value="InterPro"/>
</dbReference>
<feature type="region of interest" description="Disordered" evidence="3">
    <location>
        <begin position="438"/>
        <end position="491"/>
    </location>
</feature>
<dbReference type="Proteomes" id="UP000261600">
    <property type="component" value="Unplaced"/>
</dbReference>
<keyword evidence="2" id="KW-0175">Coiled coil</keyword>
<evidence type="ECO:0000256" key="1">
    <source>
        <dbReference type="ARBA" id="ARBA00010090"/>
    </source>
</evidence>
<dbReference type="InterPro" id="IPR011009">
    <property type="entry name" value="Kinase-like_dom_sf"/>
</dbReference>
<organism evidence="4 5">
    <name type="scientific">Monopterus albus</name>
    <name type="common">Swamp eel</name>
    <dbReference type="NCBI Taxonomy" id="43700"/>
    <lineage>
        <taxon>Eukaryota</taxon>
        <taxon>Metazoa</taxon>
        <taxon>Chordata</taxon>
        <taxon>Craniata</taxon>
        <taxon>Vertebrata</taxon>
        <taxon>Euteleostomi</taxon>
        <taxon>Actinopterygii</taxon>
        <taxon>Neopterygii</taxon>
        <taxon>Teleostei</taxon>
        <taxon>Neoteleostei</taxon>
        <taxon>Acanthomorphata</taxon>
        <taxon>Anabantaria</taxon>
        <taxon>Synbranchiformes</taxon>
        <taxon>Synbranchidae</taxon>
        <taxon>Monopterus</taxon>
    </lineage>
</organism>
<evidence type="ECO:0000256" key="3">
    <source>
        <dbReference type="SAM" id="MobiDB-lite"/>
    </source>
</evidence>
<dbReference type="InterPro" id="IPR008405">
    <property type="entry name" value="ApoL"/>
</dbReference>